<dbReference type="EMBL" id="CAXAMM010039218">
    <property type="protein sequence ID" value="CAK9084794.1"/>
    <property type="molecule type" value="Genomic_DNA"/>
</dbReference>
<reference evidence="1 2" key="1">
    <citation type="submission" date="2024-02" db="EMBL/GenBank/DDBJ databases">
        <authorList>
            <person name="Chen Y."/>
            <person name="Shah S."/>
            <person name="Dougan E. K."/>
            <person name="Thang M."/>
            <person name="Chan C."/>
        </authorList>
    </citation>
    <scope>NUCLEOTIDE SEQUENCE [LARGE SCALE GENOMIC DNA]</scope>
</reference>
<accession>A0ABP0Q970</accession>
<organism evidence="1 2">
    <name type="scientific">Durusdinium trenchii</name>
    <dbReference type="NCBI Taxonomy" id="1381693"/>
    <lineage>
        <taxon>Eukaryota</taxon>
        <taxon>Sar</taxon>
        <taxon>Alveolata</taxon>
        <taxon>Dinophyceae</taxon>
        <taxon>Suessiales</taxon>
        <taxon>Symbiodiniaceae</taxon>
        <taxon>Durusdinium</taxon>
    </lineage>
</organism>
<dbReference type="Proteomes" id="UP001642464">
    <property type="component" value="Unassembled WGS sequence"/>
</dbReference>
<gene>
    <name evidence="1" type="ORF">SCF082_LOCUS40209</name>
</gene>
<proteinExistence type="predicted"/>
<sequence length="59" mass="6527">MATGDAADAELPEGFTVDKDARYTGTVADYNKWRGFGHITIDQQAGGEQDRTRLRLRLA</sequence>
<evidence type="ECO:0000313" key="1">
    <source>
        <dbReference type="EMBL" id="CAK9084794.1"/>
    </source>
</evidence>
<name>A0ABP0Q970_9DINO</name>
<comment type="caution">
    <text evidence="1">The sequence shown here is derived from an EMBL/GenBank/DDBJ whole genome shotgun (WGS) entry which is preliminary data.</text>
</comment>
<protein>
    <submittedName>
        <fullName evidence="1">CSD domain-containing protein</fullName>
    </submittedName>
</protein>
<keyword evidence="2" id="KW-1185">Reference proteome</keyword>
<evidence type="ECO:0000313" key="2">
    <source>
        <dbReference type="Proteomes" id="UP001642464"/>
    </source>
</evidence>